<feature type="domain" description="UvrC family homology region profile" evidence="11">
    <location>
        <begin position="256"/>
        <end position="501"/>
    </location>
</feature>
<evidence type="ECO:0000313" key="12">
    <source>
        <dbReference type="EMBL" id="HIU58066.1"/>
    </source>
</evidence>
<dbReference type="Pfam" id="PF08459">
    <property type="entry name" value="UvrC_RNaseH_dom"/>
    <property type="match status" value="1"/>
</dbReference>
<keyword evidence="5 7" id="KW-0234">DNA repair</keyword>
<dbReference type="CDD" id="cd10434">
    <property type="entry name" value="GIY-YIG_UvrC_Cho"/>
    <property type="match status" value="1"/>
</dbReference>
<dbReference type="FunFam" id="3.40.1440.10:FF:000001">
    <property type="entry name" value="UvrABC system protein C"/>
    <property type="match status" value="1"/>
</dbReference>
<dbReference type="Pfam" id="PF22920">
    <property type="entry name" value="UvrC_RNaseH"/>
    <property type="match status" value="1"/>
</dbReference>
<dbReference type="InterPro" id="IPR050066">
    <property type="entry name" value="UvrABC_protein_C"/>
</dbReference>
<dbReference type="InterPro" id="IPR035901">
    <property type="entry name" value="GIY-YIG_endonuc_sf"/>
</dbReference>
<proteinExistence type="inferred from homology"/>
<comment type="subunit">
    <text evidence="7">Interacts with UvrB in an incision complex.</text>
</comment>
<dbReference type="GO" id="GO:0009432">
    <property type="term" value="P:SOS response"/>
    <property type="evidence" value="ECO:0007669"/>
    <property type="project" value="UniProtKB-UniRule"/>
</dbReference>
<dbReference type="InterPro" id="IPR038476">
    <property type="entry name" value="UvrC_RNase_H_dom_sf"/>
</dbReference>
<keyword evidence="8" id="KW-0175">Coiled coil</keyword>
<keyword evidence="2 7" id="KW-0227">DNA damage</keyword>
<evidence type="ECO:0000256" key="6">
    <source>
        <dbReference type="ARBA" id="ARBA00023236"/>
    </source>
</evidence>
<dbReference type="Gene3D" id="3.40.1440.10">
    <property type="entry name" value="GIY-YIG endonuclease"/>
    <property type="match status" value="1"/>
</dbReference>
<dbReference type="InterPro" id="IPR004791">
    <property type="entry name" value="UvrC"/>
</dbReference>
<dbReference type="GO" id="GO:0005737">
    <property type="term" value="C:cytoplasm"/>
    <property type="evidence" value="ECO:0007669"/>
    <property type="project" value="UniProtKB-SubCell"/>
</dbReference>
<dbReference type="Gene3D" id="1.10.150.20">
    <property type="entry name" value="5' to 3' exonuclease, C-terminal subdomain"/>
    <property type="match status" value="1"/>
</dbReference>
<dbReference type="Gene3D" id="4.10.860.10">
    <property type="entry name" value="UVR domain"/>
    <property type="match status" value="1"/>
</dbReference>
<reference evidence="12" key="1">
    <citation type="submission" date="2020-10" db="EMBL/GenBank/DDBJ databases">
        <authorList>
            <person name="Gilroy R."/>
        </authorList>
    </citation>
    <scope>NUCLEOTIDE SEQUENCE</scope>
    <source>
        <strain evidence="12">USAMLcec3-3695</strain>
    </source>
</reference>
<dbReference type="InterPro" id="IPR047296">
    <property type="entry name" value="GIY-YIG_UvrC_Cho"/>
</dbReference>
<accession>A0A9D1MD56</accession>
<dbReference type="AlphaFoldDB" id="A0A9D1MD56"/>
<dbReference type="PANTHER" id="PTHR30562:SF1">
    <property type="entry name" value="UVRABC SYSTEM PROTEIN C"/>
    <property type="match status" value="1"/>
</dbReference>
<comment type="similarity">
    <text evidence="7">Belongs to the UvrC family.</text>
</comment>
<dbReference type="GO" id="GO:0003677">
    <property type="term" value="F:DNA binding"/>
    <property type="evidence" value="ECO:0007669"/>
    <property type="project" value="UniProtKB-UniRule"/>
</dbReference>
<dbReference type="InterPro" id="IPR000305">
    <property type="entry name" value="GIY-YIG_endonuc"/>
</dbReference>
<dbReference type="Gene3D" id="3.30.420.340">
    <property type="entry name" value="UvrC, RNAse H endonuclease domain"/>
    <property type="match status" value="1"/>
</dbReference>
<dbReference type="GO" id="GO:0009381">
    <property type="term" value="F:excinuclease ABC activity"/>
    <property type="evidence" value="ECO:0007669"/>
    <property type="project" value="UniProtKB-UniRule"/>
</dbReference>
<evidence type="ECO:0000256" key="7">
    <source>
        <dbReference type="HAMAP-Rule" id="MF_00203"/>
    </source>
</evidence>
<dbReference type="Pfam" id="PF02151">
    <property type="entry name" value="UVR"/>
    <property type="match status" value="1"/>
</dbReference>
<dbReference type="SUPFAM" id="SSF82771">
    <property type="entry name" value="GIY-YIG endonuclease"/>
    <property type="match status" value="1"/>
</dbReference>
<dbReference type="SMART" id="SM00465">
    <property type="entry name" value="GIYc"/>
    <property type="match status" value="1"/>
</dbReference>
<dbReference type="SUPFAM" id="SSF47781">
    <property type="entry name" value="RuvA domain 2-like"/>
    <property type="match status" value="1"/>
</dbReference>
<feature type="coiled-coil region" evidence="8">
    <location>
        <begin position="196"/>
        <end position="227"/>
    </location>
</feature>
<evidence type="ECO:0000256" key="1">
    <source>
        <dbReference type="ARBA" id="ARBA00022490"/>
    </source>
</evidence>
<evidence type="ECO:0000259" key="10">
    <source>
        <dbReference type="PROSITE" id="PS50164"/>
    </source>
</evidence>
<dbReference type="SUPFAM" id="SSF46600">
    <property type="entry name" value="C-terminal UvrC-binding domain of UvrB"/>
    <property type="match status" value="1"/>
</dbReference>
<evidence type="ECO:0000313" key="13">
    <source>
        <dbReference type="Proteomes" id="UP000824109"/>
    </source>
</evidence>
<reference evidence="12" key="2">
    <citation type="journal article" date="2021" name="PeerJ">
        <title>Extensive microbial diversity within the chicken gut microbiome revealed by metagenomics and culture.</title>
        <authorList>
            <person name="Gilroy R."/>
            <person name="Ravi A."/>
            <person name="Getino M."/>
            <person name="Pursley I."/>
            <person name="Horton D.L."/>
            <person name="Alikhan N.F."/>
            <person name="Baker D."/>
            <person name="Gharbi K."/>
            <person name="Hall N."/>
            <person name="Watson M."/>
            <person name="Adriaenssens E.M."/>
            <person name="Foster-Nyarko E."/>
            <person name="Jarju S."/>
            <person name="Secka A."/>
            <person name="Antonio M."/>
            <person name="Oren A."/>
            <person name="Chaudhuri R.R."/>
            <person name="La Ragione R."/>
            <person name="Hildebrand F."/>
            <person name="Pallen M.J."/>
        </authorList>
    </citation>
    <scope>NUCLEOTIDE SEQUENCE</scope>
    <source>
        <strain evidence="12">USAMLcec3-3695</strain>
    </source>
</reference>
<dbReference type="Pfam" id="PF01541">
    <property type="entry name" value="GIY-YIG"/>
    <property type="match status" value="1"/>
</dbReference>
<keyword evidence="6 7" id="KW-0742">SOS response</keyword>
<evidence type="ECO:0000259" key="11">
    <source>
        <dbReference type="PROSITE" id="PS50165"/>
    </source>
</evidence>
<comment type="subcellular location">
    <subcellularLocation>
        <location evidence="7">Cytoplasm</location>
    </subcellularLocation>
</comment>
<dbReference type="GO" id="GO:0006289">
    <property type="term" value="P:nucleotide-excision repair"/>
    <property type="evidence" value="ECO:0007669"/>
    <property type="project" value="UniProtKB-UniRule"/>
</dbReference>
<feature type="domain" description="UVR" evidence="9">
    <location>
        <begin position="204"/>
        <end position="239"/>
    </location>
</feature>
<dbReference type="InterPro" id="IPR036876">
    <property type="entry name" value="UVR_dom_sf"/>
</dbReference>
<dbReference type="PROSITE" id="PS50151">
    <property type="entry name" value="UVR"/>
    <property type="match status" value="1"/>
</dbReference>
<evidence type="ECO:0000256" key="5">
    <source>
        <dbReference type="ARBA" id="ARBA00023204"/>
    </source>
</evidence>
<evidence type="ECO:0000256" key="8">
    <source>
        <dbReference type="SAM" id="Coils"/>
    </source>
</evidence>
<evidence type="ECO:0000256" key="4">
    <source>
        <dbReference type="ARBA" id="ARBA00022881"/>
    </source>
</evidence>
<comment type="caution">
    <text evidence="12">The sequence shown here is derived from an EMBL/GenBank/DDBJ whole genome shotgun (WGS) entry which is preliminary data.</text>
</comment>
<organism evidence="12 13">
    <name type="scientific">Candidatus Ornithomonoglobus merdipullorum</name>
    <dbReference type="NCBI Taxonomy" id="2840895"/>
    <lineage>
        <taxon>Bacteria</taxon>
        <taxon>Bacillati</taxon>
        <taxon>Bacillota</taxon>
        <taxon>Clostridia</taxon>
        <taxon>Candidatus Ornithomonoglobus</taxon>
    </lineage>
</organism>
<dbReference type="EMBL" id="DVNB01000099">
    <property type="protein sequence ID" value="HIU58066.1"/>
    <property type="molecule type" value="Genomic_DNA"/>
</dbReference>
<evidence type="ECO:0000259" key="9">
    <source>
        <dbReference type="PROSITE" id="PS50151"/>
    </source>
</evidence>
<name>A0A9D1MD56_9FIRM</name>
<dbReference type="Proteomes" id="UP000824109">
    <property type="component" value="Unassembled WGS sequence"/>
</dbReference>
<dbReference type="InterPro" id="IPR010994">
    <property type="entry name" value="RuvA_2-like"/>
</dbReference>
<dbReference type="HAMAP" id="MF_00203">
    <property type="entry name" value="UvrC"/>
    <property type="match status" value="1"/>
</dbReference>
<dbReference type="PROSITE" id="PS50164">
    <property type="entry name" value="GIY_YIG"/>
    <property type="match status" value="1"/>
</dbReference>
<dbReference type="NCBIfam" id="NF001824">
    <property type="entry name" value="PRK00558.1-5"/>
    <property type="match status" value="1"/>
</dbReference>
<gene>
    <name evidence="7 12" type="primary">uvrC</name>
    <name evidence="12" type="ORF">IAA61_09705</name>
</gene>
<dbReference type="GO" id="GO:0009380">
    <property type="term" value="C:excinuclease repair complex"/>
    <property type="evidence" value="ECO:0007669"/>
    <property type="project" value="InterPro"/>
</dbReference>
<dbReference type="PANTHER" id="PTHR30562">
    <property type="entry name" value="UVRC/OXIDOREDUCTASE"/>
    <property type="match status" value="1"/>
</dbReference>
<keyword evidence="1 7" id="KW-0963">Cytoplasm</keyword>
<protein>
    <recommendedName>
        <fullName evidence="7">UvrABC system protein C</fullName>
        <shortName evidence="7">Protein UvrC</shortName>
    </recommendedName>
    <alternativeName>
        <fullName evidence="7">Excinuclease ABC subunit C</fullName>
    </alternativeName>
</protein>
<sequence>MFDFEEEIKNLPEQPGVYLMHNSDGEIIYVGKAKVLKNRVTQYFRKNSNHTPKVLAMVAQVAYFEYIITDSEREALALECNLIKKHRPKYNILLKDDKQYRYIKVTINEPYPRVMVVHGTRNDGAKYYGPYMGKGTARNTMDIIRRLFKPPTCSRKFPRDIRKGRPCLNYHINACFAPCTGRVTKEEYRKVFFEICRFLEGKHEKLIKELTEEMKEASKDLLYEKAAACRDKINSIREISDRQKIVNTSHQTDTDVIAAVAEGDIAYIEVFFIRDGRVVGRENYRIENSRGSTKADIVTDFIKQFYDGAEMIPDEIIAGEEPEDAEETELIADRLRAMKGRKVTLTFPKRGEKVKLVAMVRMNAEKALSNHKLRILKEKEKSGVLEAMSDLLSLGKIPNRIEAYDISNIQGADNVGAMAVFEYGRPAKRKYRSFKIKTVEGADDYASMREVIYRRFRHGLDEEEAVAAGKLNIRDAKFLPYPDLILLDGGKGHVRAVTELMEMMDIDIPLYGMVKNDRHRTRALTGADGEVEVSPQSPVFKLVTHIQDEVHDAAISYFRKLHGKIDSELDKIPGIGEKRRTALLTKYGSIEAIRNAEVEELADVESMDLKAAENVYNYFRSNRQCSD</sequence>
<dbReference type="PROSITE" id="PS50165">
    <property type="entry name" value="UVRC"/>
    <property type="match status" value="1"/>
</dbReference>
<evidence type="ECO:0000256" key="2">
    <source>
        <dbReference type="ARBA" id="ARBA00022763"/>
    </source>
</evidence>
<keyword evidence="4 7" id="KW-0267">Excision nuclease</keyword>
<feature type="domain" description="GIY-YIG" evidence="10">
    <location>
        <begin position="13"/>
        <end position="92"/>
    </location>
</feature>
<dbReference type="Pfam" id="PF14520">
    <property type="entry name" value="HHH_5"/>
    <property type="match status" value="1"/>
</dbReference>
<keyword evidence="3 7" id="KW-0228">DNA excision</keyword>
<dbReference type="NCBIfam" id="TIGR00194">
    <property type="entry name" value="uvrC"/>
    <property type="match status" value="1"/>
</dbReference>
<dbReference type="InterPro" id="IPR001943">
    <property type="entry name" value="UVR_dom"/>
</dbReference>
<comment type="function">
    <text evidence="7">The UvrABC repair system catalyzes the recognition and processing of DNA lesions. UvrC both incises the 5' and 3' sides of the lesion. The N-terminal half is responsible for the 3' incision and the C-terminal half is responsible for the 5' incision.</text>
</comment>
<dbReference type="InterPro" id="IPR001162">
    <property type="entry name" value="UvrC_RNase_H_dom"/>
</dbReference>
<evidence type="ECO:0000256" key="3">
    <source>
        <dbReference type="ARBA" id="ARBA00022769"/>
    </source>
</evidence>